<dbReference type="Proteomes" id="UP001233360">
    <property type="component" value="Unassembled WGS sequence"/>
</dbReference>
<keyword evidence="2" id="KW-0732">Signal</keyword>
<feature type="signal peptide" evidence="2">
    <location>
        <begin position="1"/>
        <end position="23"/>
    </location>
</feature>
<gene>
    <name evidence="3" type="ORF">QE380_002738</name>
</gene>
<feature type="compositionally biased region" description="Basic and acidic residues" evidence="1">
    <location>
        <begin position="45"/>
        <end position="65"/>
    </location>
</feature>
<dbReference type="Gene3D" id="3.10.450.160">
    <property type="entry name" value="inner membrane protein cigr"/>
    <property type="match status" value="1"/>
</dbReference>
<name>A0ABU0UZ12_ACIBI</name>
<comment type="caution">
    <text evidence="3">The sequence shown here is derived from an EMBL/GenBank/DDBJ whole genome shotgun (WGS) entry which is preliminary data.</text>
</comment>
<proteinExistence type="predicted"/>
<feature type="region of interest" description="Disordered" evidence="1">
    <location>
        <begin position="25"/>
        <end position="65"/>
    </location>
</feature>
<protein>
    <submittedName>
        <fullName evidence="3">Ni/Co efflux regulator RcnB</fullName>
    </submittedName>
</protein>
<reference evidence="3 4" key="1">
    <citation type="submission" date="2023-07" db="EMBL/GenBank/DDBJ databases">
        <title>Functional and genomic diversity of the sorghum phyllosphere microbiome.</title>
        <authorList>
            <person name="Shade A."/>
        </authorList>
    </citation>
    <scope>NUCLEOTIDE SEQUENCE [LARGE SCALE GENOMIC DNA]</scope>
    <source>
        <strain evidence="3 4">SORGH_AS_0887</strain>
    </source>
</reference>
<evidence type="ECO:0000313" key="4">
    <source>
        <dbReference type="Proteomes" id="UP001233360"/>
    </source>
</evidence>
<sequence length="115" mass="13473">MKKPFTVLMISSLLLGISAAASAAPGDWEREHHPRPAPHAAPSKWSHDHRSYKRDRPVDIRKGDRLPPEFRHHRYHVDNWRAHRLHTPPRGYHWVKAGGHYMLVSDHNNRVYSVR</sequence>
<organism evidence="3 4">
    <name type="scientific">Acinetobacter baylyi</name>
    <dbReference type="NCBI Taxonomy" id="202950"/>
    <lineage>
        <taxon>Bacteria</taxon>
        <taxon>Pseudomonadati</taxon>
        <taxon>Pseudomonadota</taxon>
        <taxon>Gammaproteobacteria</taxon>
        <taxon>Moraxellales</taxon>
        <taxon>Moraxellaceae</taxon>
        <taxon>Acinetobacter</taxon>
    </lineage>
</organism>
<dbReference type="GeneID" id="45233092"/>
<evidence type="ECO:0000313" key="3">
    <source>
        <dbReference type="EMBL" id="MDQ1209815.1"/>
    </source>
</evidence>
<accession>A0ABU0UZ12</accession>
<evidence type="ECO:0000256" key="2">
    <source>
        <dbReference type="SAM" id="SignalP"/>
    </source>
</evidence>
<dbReference type="Pfam" id="PF11776">
    <property type="entry name" value="RcnB"/>
    <property type="match status" value="1"/>
</dbReference>
<dbReference type="InterPro" id="IPR024572">
    <property type="entry name" value="RcnB"/>
</dbReference>
<dbReference type="RefSeq" id="WP_004919850.1">
    <property type="nucleotide sequence ID" value="NZ_BCMA01000002.1"/>
</dbReference>
<feature type="chain" id="PRO_5047296893" evidence="2">
    <location>
        <begin position="24"/>
        <end position="115"/>
    </location>
</feature>
<evidence type="ECO:0000256" key="1">
    <source>
        <dbReference type="SAM" id="MobiDB-lite"/>
    </source>
</evidence>
<keyword evidence="4" id="KW-1185">Reference proteome</keyword>
<dbReference type="EMBL" id="JAUTBK010000002">
    <property type="protein sequence ID" value="MDQ1209815.1"/>
    <property type="molecule type" value="Genomic_DNA"/>
</dbReference>